<evidence type="ECO:0008006" key="4">
    <source>
        <dbReference type="Google" id="ProtNLM"/>
    </source>
</evidence>
<sequence>MKRFLLFVGLLISLSAVFAQETYTINNETLELKTDIEGELDLLWNIVNNQYRYFVRTATGDIIELKNTRGADNKFSEEYKQTLKELTNNNLDTNKLNLTLVDLRKFLNAYNTNIDNTYVSENFKNKLQTRVAVFGGITNHPFVNNPENIKNTLIGGELEIFEATSMPRHSGYLQLRNTFESDDFKFRTTEISLGYRFRFIKTKPFNIFGNFTFATLSFTDSNLPNETNPLLINNESSTSFDVPLMFGLGADIRIAEGHFITIGFNELFALLIDNQGNFPVDLTIGYRFNL</sequence>
<keyword evidence="1" id="KW-0732">Signal</keyword>
<keyword evidence="3" id="KW-1185">Reference proteome</keyword>
<comment type="caution">
    <text evidence="2">The sequence shown here is derived from an EMBL/GenBank/DDBJ whole genome shotgun (WGS) entry which is preliminary data.</text>
</comment>
<dbReference type="OrthoDB" id="1411114at2"/>
<evidence type="ECO:0000313" key="3">
    <source>
        <dbReference type="Proteomes" id="UP000317332"/>
    </source>
</evidence>
<dbReference type="Proteomes" id="UP000317332">
    <property type="component" value="Unassembled WGS sequence"/>
</dbReference>
<evidence type="ECO:0000256" key="1">
    <source>
        <dbReference type="SAM" id="SignalP"/>
    </source>
</evidence>
<proteinExistence type="predicted"/>
<organism evidence="2 3">
    <name type="scientific">Paucihalobacter ruber</name>
    <dbReference type="NCBI Taxonomy" id="2567861"/>
    <lineage>
        <taxon>Bacteria</taxon>
        <taxon>Pseudomonadati</taxon>
        <taxon>Bacteroidota</taxon>
        <taxon>Flavobacteriia</taxon>
        <taxon>Flavobacteriales</taxon>
        <taxon>Flavobacteriaceae</taxon>
        <taxon>Paucihalobacter</taxon>
    </lineage>
</organism>
<gene>
    <name evidence="2" type="ORF">FJ651_13335</name>
</gene>
<feature type="signal peptide" evidence="1">
    <location>
        <begin position="1"/>
        <end position="19"/>
    </location>
</feature>
<protein>
    <recommendedName>
        <fullName evidence="4">Outer membrane protein beta-barrel domain-containing protein</fullName>
    </recommendedName>
</protein>
<feature type="chain" id="PRO_5021460349" description="Outer membrane protein beta-barrel domain-containing protein" evidence="1">
    <location>
        <begin position="20"/>
        <end position="290"/>
    </location>
</feature>
<reference evidence="2 3" key="1">
    <citation type="submission" date="2019-06" db="EMBL/GenBank/DDBJ databases">
        <title>Flavobacteriaceae Paucihalobacterium erythroidium CWB-1, complete genome.</title>
        <authorList>
            <person name="Wu S."/>
        </authorList>
    </citation>
    <scope>NUCLEOTIDE SEQUENCE [LARGE SCALE GENOMIC DNA]</scope>
    <source>
        <strain evidence="2 3">CWB-1</strain>
    </source>
</reference>
<accession>A0A506PFE6</accession>
<dbReference type="EMBL" id="VHIQ01000007">
    <property type="protein sequence ID" value="TPV31802.1"/>
    <property type="molecule type" value="Genomic_DNA"/>
</dbReference>
<dbReference type="RefSeq" id="WP_140991041.1">
    <property type="nucleotide sequence ID" value="NZ_VHIQ01000007.1"/>
</dbReference>
<dbReference type="AlphaFoldDB" id="A0A506PFE6"/>
<name>A0A506PFE6_9FLAO</name>
<evidence type="ECO:0000313" key="2">
    <source>
        <dbReference type="EMBL" id="TPV31802.1"/>
    </source>
</evidence>